<feature type="compositionally biased region" description="Polar residues" evidence="1">
    <location>
        <begin position="159"/>
        <end position="169"/>
    </location>
</feature>
<reference evidence="2" key="1">
    <citation type="journal article" date="2022" name="Int. J. Mol. Sci.">
        <title>Phenotypic and Genotypic Virulence Characterisation of Staphylococcus pettenkoferi Strains Isolated from Human Bloodstream and Diabetic Foot Infections.</title>
        <authorList>
            <person name="Magnan C."/>
            <person name="Ahmad-Mansour N."/>
            <person name="Pouget C."/>
            <person name="Morsli M."/>
            <person name="Huc-Brandt S."/>
            <person name="Pantel A."/>
            <person name="Dunyach-Remy C."/>
            <person name="Sotto A."/>
            <person name="Molle V."/>
            <person name="Lavigne J.-P."/>
        </authorList>
    </citation>
    <scope>NUCLEOTIDE SEQUENCE</scope>
    <source>
        <strain evidence="2">NSP012P</strain>
    </source>
</reference>
<comment type="caution">
    <text evidence="2">The sequence shown here is derived from an EMBL/GenBank/DDBJ whole genome shotgun (WGS) entry which is preliminary data.</text>
</comment>
<name>A0ABT4BMV7_9STAP</name>
<reference evidence="2" key="2">
    <citation type="submission" date="2022-08" db="EMBL/GenBank/DDBJ databases">
        <authorList>
            <person name="Magnan C."/>
        </authorList>
    </citation>
    <scope>NUCLEOTIDE SEQUENCE</scope>
    <source>
        <strain evidence="2">NSP012P</strain>
    </source>
</reference>
<proteinExistence type="predicted"/>
<dbReference type="EMBL" id="JANSLD010000035">
    <property type="protein sequence ID" value="MCY1583995.1"/>
    <property type="molecule type" value="Genomic_DNA"/>
</dbReference>
<keyword evidence="3" id="KW-1185">Reference proteome</keyword>
<feature type="region of interest" description="Disordered" evidence="1">
    <location>
        <begin position="150"/>
        <end position="170"/>
    </location>
</feature>
<organism evidence="2 3">
    <name type="scientific">Staphylococcus pettenkoferi</name>
    <dbReference type="NCBI Taxonomy" id="170573"/>
    <lineage>
        <taxon>Bacteria</taxon>
        <taxon>Bacillati</taxon>
        <taxon>Bacillota</taxon>
        <taxon>Bacilli</taxon>
        <taxon>Bacillales</taxon>
        <taxon>Staphylococcaceae</taxon>
        <taxon>Staphylococcus</taxon>
    </lineage>
</organism>
<evidence type="ECO:0000313" key="2">
    <source>
        <dbReference type="EMBL" id="MCY1583995.1"/>
    </source>
</evidence>
<accession>A0ABT4BMV7</accession>
<protein>
    <submittedName>
        <fullName evidence="2">Uncharacterized protein</fullName>
    </submittedName>
</protein>
<sequence length="329" mass="39189">MENNLSLELKAQEIHENAQFWHNRAEHNLYKFFLEVKKIRDKRYYKELGYSNFEDYCLNSWNIKRGTMDERIQIAETFSESDFNRYSGQLGHKKTLLLTTMSEPQREQTLNEGVPTEQGYKSYDKATQKEIAAYKRNSEEMEHKAKEYEQQLKQRDEQNAQLQSQVEQAQRSEEIAKKQLEDAESREAEVVEKEIVKEVVPDRINKQLENLKNDKKLLEQREKELSDLKRRFKEREQQPETNKYERDSNLTEEEQIASIRFQVETNLLSLRDDANEFLNKVAHTPYREAAIARASDRTKNMMFDVVEEIEAWTRQMRNSLNTSQIIEGD</sequence>
<evidence type="ECO:0000256" key="1">
    <source>
        <dbReference type="SAM" id="MobiDB-lite"/>
    </source>
</evidence>
<gene>
    <name evidence="2" type="ORF">NW133_10850</name>
</gene>
<evidence type="ECO:0000313" key="3">
    <source>
        <dbReference type="Proteomes" id="UP001072952"/>
    </source>
</evidence>
<dbReference type="Proteomes" id="UP001072952">
    <property type="component" value="Unassembled WGS sequence"/>
</dbReference>